<sequence>MSTMLRRRLIKLHAQAVRNGRFRLSPSQVLQLDEYIEVEAVRDCIAYYRECAGFDHRNETMCLLSELLWIIEKIKSSTHDKKERRARAPAITSRMTAFF</sequence>
<proteinExistence type="predicted"/>
<reference evidence="1 2" key="1">
    <citation type="journal article" date="2015" name="Genome Biol. Evol.">
        <title>Comparative Genomics of a Bacterivorous Green Alga Reveals Evolutionary Causalities and Consequences of Phago-Mixotrophic Mode of Nutrition.</title>
        <authorList>
            <person name="Burns J.A."/>
            <person name="Paasch A."/>
            <person name="Narechania A."/>
            <person name="Kim E."/>
        </authorList>
    </citation>
    <scope>NUCLEOTIDE SEQUENCE [LARGE SCALE GENOMIC DNA]</scope>
    <source>
        <strain evidence="1 2">PLY_AMNH</strain>
    </source>
</reference>
<organism evidence="1 2">
    <name type="scientific">Cymbomonas tetramitiformis</name>
    <dbReference type="NCBI Taxonomy" id="36881"/>
    <lineage>
        <taxon>Eukaryota</taxon>
        <taxon>Viridiplantae</taxon>
        <taxon>Chlorophyta</taxon>
        <taxon>Pyramimonadophyceae</taxon>
        <taxon>Pyramimonadales</taxon>
        <taxon>Pyramimonadaceae</taxon>
        <taxon>Cymbomonas</taxon>
    </lineage>
</organism>
<name>A0AAE0CHD5_9CHLO</name>
<gene>
    <name evidence="1" type="ORF">CYMTET_36929</name>
</gene>
<keyword evidence="2" id="KW-1185">Reference proteome</keyword>
<evidence type="ECO:0000313" key="1">
    <source>
        <dbReference type="EMBL" id="KAK3253842.1"/>
    </source>
</evidence>
<dbReference type="Proteomes" id="UP001190700">
    <property type="component" value="Unassembled WGS sequence"/>
</dbReference>
<dbReference type="EMBL" id="LGRX02024604">
    <property type="protein sequence ID" value="KAK3253842.1"/>
    <property type="molecule type" value="Genomic_DNA"/>
</dbReference>
<protein>
    <submittedName>
        <fullName evidence="1">Uncharacterized protein</fullName>
    </submittedName>
</protein>
<accession>A0AAE0CHD5</accession>
<comment type="caution">
    <text evidence="1">The sequence shown here is derived from an EMBL/GenBank/DDBJ whole genome shotgun (WGS) entry which is preliminary data.</text>
</comment>
<dbReference type="AlphaFoldDB" id="A0AAE0CHD5"/>
<evidence type="ECO:0000313" key="2">
    <source>
        <dbReference type="Proteomes" id="UP001190700"/>
    </source>
</evidence>